<reference evidence="2 3" key="1">
    <citation type="submission" date="2019-08" db="EMBL/GenBank/DDBJ databases">
        <title>Complete genome sequence of Candidatus Uab amorphum.</title>
        <authorList>
            <person name="Shiratori T."/>
            <person name="Suzuki S."/>
            <person name="Kakizawa Y."/>
            <person name="Ishida K."/>
        </authorList>
    </citation>
    <scope>NUCLEOTIDE SEQUENCE [LARGE SCALE GENOMIC DNA]</scope>
    <source>
        <strain evidence="2 3">SRT547</strain>
    </source>
</reference>
<accession>A0A5S9F4M0</accession>
<name>A0A5S9F4M0_UABAM</name>
<proteinExistence type="predicted"/>
<dbReference type="AlphaFoldDB" id="A0A5S9F4M0"/>
<feature type="signal peptide" evidence="1">
    <location>
        <begin position="1"/>
        <end position="19"/>
    </location>
</feature>
<evidence type="ECO:0000256" key="1">
    <source>
        <dbReference type="SAM" id="SignalP"/>
    </source>
</evidence>
<organism evidence="2 3">
    <name type="scientific">Uabimicrobium amorphum</name>
    <dbReference type="NCBI Taxonomy" id="2596890"/>
    <lineage>
        <taxon>Bacteria</taxon>
        <taxon>Pseudomonadati</taxon>
        <taxon>Planctomycetota</taxon>
        <taxon>Candidatus Uabimicrobiia</taxon>
        <taxon>Candidatus Uabimicrobiales</taxon>
        <taxon>Candidatus Uabimicrobiaceae</taxon>
        <taxon>Candidatus Uabimicrobium</taxon>
    </lineage>
</organism>
<feature type="chain" id="PRO_5025064223" evidence="1">
    <location>
        <begin position="20"/>
        <end position="415"/>
    </location>
</feature>
<protein>
    <submittedName>
        <fullName evidence="2">Uncharacterized protein</fullName>
    </submittedName>
</protein>
<dbReference type="RefSeq" id="WP_151969516.1">
    <property type="nucleotide sequence ID" value="NZ_AP019860.1"/>
</dbReference>
<sequence length="415" mass="46601">MRLFYLCLLFIFASVSTYTQDIEYYTPEAQEDTLTTQDYGLEQISSQGNNDSVFKWAWEKSHYGYDYAIARQGGWTDPSSAGNAVIGVFGTRHEKDGDSRAITGYVAFRPFLLDYQTYSIAFGFSYVGTLQNFYEPTNNVNDEDFGGVIADLEAQDIDVFLNYQAFNFSVLGSFPQIGVQFTFEIGYLLSNLRASIEDIRVQDSDFNGALFDLNLQNYNFNQRDHSLYVSFEIRKLFERNYFNIVSLFLYSNINLNSERRNSSANVDLTILGANDQLDDKVQDLTNVVDVNLGNIGNIDPEDETLDVTYLGAYFSSRLINIPFGWEAIGDQSGIAIESIAGIEYGYGEFLGADAHGAALQMGGQITFFEFAILSFVHTWHQSNDFEDEWNITFAVGLYGAVSPSSTRVGPSVQGF</sequence>
<keyword evidence="1" id="KW-0732">Signal</keyword>
<dbReference type="Proteomes" id="UP000326354">
    <property type="component" value="Chromosome"/>
</dbReference>
<gene>
    <name evidence="2" type="ORF">UABAM_03778</name>
</gene>
<evidence type="ECO:0000313" key="3">
    <source>
        <dbReference type="Proteomes" id="UP000326354"/>
    </source>
</evidence>
<dbReference type="EMBL" id="AP019860">
    <property type="protein sequence ID" value="BBM85411.1"/>
    <property type="molecule type" value="Genomic_DNA"/>
</dbReference>
<evidence type="ECO:0000313" key="2">
    <source>
        <dbReference type="EMBL" id="BBM85411.1"/>
    </source>
</evidence>
<dbReference type="KEGG" id="uam:UABAM_03778"/>
<keyword evidence="3" id="KW-1185">Reference proteome</keyword>